<dbReference type="AlphaFoldDB" id="A0A6C0AUT4"/>
<feature type="compositionally biased region" description="Acidic residues" evidence="1">
    <location>
        <begin position="233"/>
        <end position="258"/>
    </location>
</feature>
<feature type="region of interest" description="Disordered" evidence="1">
    <location>
        <begin position="364"/>
        <end position="392"/>
    </location>
</feature>
<accession>A0A6C0AUT4</accession>
<evidence type="ECO:0000313" key="2">
    <source>
        <dbReference type="EMBL" id="QHS83223.1"/>
    </source>
</evidence>
<evidence type="ECO:0000256" key="1">
    <source>
        <dbReference type="SAM" id="MobiDB-lite"/>
    </source>
</evidence>
<dbReference type="EMBL" id="MN738750">
    <property type="protein sequence ID" value="QHS83223.1"/>
    <property type="molecule type" value="Genomic_DNA"/>
</dbReference>
<sequence length="392" mass="45616">MANKTIYSSSEDFNNFPFDSLKGGKPVLISSNNYFIKYNIEEHPIYVQIPKCKSKQGIINVGKKYFIDFLLTNDNEDFITWIEALETFSIDYLYTNRAEWFEEEMEKEEIETYFVSPIRVFKSGKFYILRVPIASAMGKPVMKIYNEDEVEVPYDSINEDTLLLSVLEFKGIKCSPRSFQLEIEAKQMMSMKQNEIFNQCIFKSSKRDVVQDDNKGPQSLGEEVNKETREQEVLVEDNNSDLDDSVEQPETVLEETSEEPLLLTNEPTIESELVEVNIQTDDLEKNAEIQIDLEEADSLEKTTNSYGLEEVDDFEAKVEIEQPLQLKEKGELYWEMYGDAKRRAKMLKDMALSAYLEAKEIKQKYNLDDSDEDDSDRESNESDEEYEILEKL</sequence>
<name>A0A6C0AUT4_9ZZZZ</name>
<proteinExistence type="predicted"/>
<organism evidence="2">
    <name type="scientific">viral metagenome</name>
    <dbReference type="NCBI Taxonomy" id="1070528"/>
    <lineage>
        <taxon>unclassified sequences</taxon>
        <taxon>metagenomes</taxon>
        <taxon>organismal metagenomes</taxon>
    </lineage>
</organism>
<feature type="compositionally biased region" description="Acidic residues" evidence="1">
    <location>
        <begin position="368"/>
        <end position="392"/>
    </location>
</feature>
<reference evidence="2" key="1">
    <citation type="journal article" date="2020" name="Nature">
        <title>Giant virus diversity and host interactions through global metagenomics.</title>
        <authorList>
            <person name="Schulz F."/>
            <person name="Roux S."/>
            <person name="Paez-Espino D."/>
            <person name="Jungbluth S."/>
            <person name="Walsh D.A."/>
            <person name="Denef V.J."/>
            <person name="McMahon K.D."/>
            <person name="Konstantinidis K.T."/>
            <person name="Eloe-Fadrosh E.A."/>
            <person name="Kyrpides N.C."/>
            <person name="Woyke T."/>
        </authorList>
    </citation>
    <scope>NUCLEOTIDE SEQUENCE</scope>
    <source>
        <strain evidence="2">GVMAG-S-ERX555943-30</strain>
    </source>
</reference>
<feature type="region of interest" description="Disordered" evidence="1">
    <location>
        <begin position="208"/>
        <end position="259"/>
    </location>
</feature>
<protein>
    <submittedName>
        <fullName evidence="2">Uncharacterized protein</fullName>
    </submittedName>
</protein>
<feature type="compositionally biased region" description="Basic and acidic residues" evidence="1">
    <location>
        <begin position="223"/>
        <end position="232"/>
    </location>
</feature>